<evidence type="ECO:0000313" key="3">
    <source>
        <dbReference type="EMBL" id="MCX2744292.1"/>
    </source>
</evidence>
<feature type="transmembrane region" description="Helical" evidence="1">
    <location>
        <begin position="93"/>
        <end position="113"/>
    </location>
</feature>
<dbReference type="Proteomes" id="UP001209885">
    <property type="component" value="Unassembled WGS sequence"/>
</dbReference>
<dbReference type="EMBL" id="JAPFQN010000005">
    <property type="protein sequence ID" value="MCX2744292.1"/>
    <property type="molecule type" value="Genomic_DNA"/>
</dbReference>
<proteinExistence type="predicted"/>
<sequence>MNEILLYVFEVSLCQAIFYLFYRIFLTGEIYFQKLRLYLTGTLLASFLIPLISIPVYFYTSLPKVKDQKTLYYFLSGENGELFSSTKLITNSLFAIFIIGVIVSLILLSIQLLRLYSSAKKLKNGLSFKGIKTKTTEGKLPTFSFINTIYFDNSQQYKENEKEEILLHEYYHIKDRHSIDLLIHRFASVILWFSPFIYWQKNALESIQEYIADSMVLKNRGGNKEAYGALVVKQILIKIGVPFANFFAKNKTLRRVEMMKYSGLESEAPKLKWTWVILSVLFLSFSFNIKEKEQSIIEPPIGNPTNNLTDLKIDILPASDSSRFISYDLKSQAMIAQSGEFRYIIKPVKTDQDKEMARKIISRLIGSENNPIPEKTQDDDGVNRLVTSWFINEVTNKIEFKEKGQYHIRFSINHDGFLDFAELENRSDENINIQLQQIIDDSPRFPQQDKINKRITMILPILVE</sequence>
<feature type="transmembrane region" description="Helical" evidence="1">
    <location>
        <begin position="6"/>
        <end position="25"/>
    </location>
</feature>
<dbReference type="InterPro" id="IPR008756">
    <property type="entry name" value="Peptidase_M56"/>
</dbReference>
<organism evidence="3 4">
    <name type="scientific">Mangrovivirga halotolerans</name>
    <dbReference type="NCBI Taxonomy" id="2993936"/>
    <lineage>
        <taxon>Bacteria</taxon>
        <taxon>Pseudomonadati</taxon>
        <taxon>Bacteroidota</taxon>
        <taxon>Cytophagia</taxon>
        <taxon>Cytophagales</taxon>
        <taxon>Mangrovivirgaceae</taxon>
        <taxon>Mangrovivirga</taxon>
    </lineage>
</organism>
<name>A0ABT3RSR7_9BACT</name>
<accession>A0ABT3RSR7</accession>
<dbReference type="PANTHER" id="PTHR34978:SF3">
    <property type="entry name" value="SLR0241 PROTEIN"/>
    <property type="match status" value="1"/>
</dbReference>
<reference evidence="3 4" key="1">
    <citation type="submission" date="2022-11" db="EMBL/GenBank/DDBJ databases">
        <title>The characterization of three novel Bacteroidetes species and genomic analysis of their roles in tidal elemental geochemical cycles.</title>
        <authorList>
            <person name="Ma K."/>
        </authorList>
    </citation>
    <scope>NUCLEOTIDE SEQUENCE [LARGE SCALE GENOMIC DNA]</scope>
    <source>
        <strain evidence="3 4">M17</strain>
    </source>
</reference>
<dbReference type="Pfam" id="PF05569">
    <property type="entry name" value="Peptidase_M56"/>
    <property type="match status" value="1"/>
</dbReference>
<evidence type="ECO:0000313" key="4">
    <source>
        <dbReference type="Proteomes" id="UP001209885"/>
    </source>
</evidence>
<keyword evidence="1" id="KW-0812">Transmembrane</keyword>
<dbReference type="InterPro" id="IPR052173">
    <property type="entry name" value="Beta-lactam_resp_regulator"/>
</dbReference>
<keyword evidence="1" id="KW-0472">Membrane</keyword>
<feature type="transmembrane region" description="Helical" evidence="1">
    <location>
        <begin position="226"/>
        <end position="248"/>
    </location>
</feature>
<comment type="caution">
    <text evidence="3">The sequence shown here is derived from an EMBL/GenBank/DDBJ whole genome shotgun (WGS) entry which is preliminary data.</text>
</comment>
<dbReference type="PANTHER" id="PTHR34978">
    <property type="entry name" value="POSSIBLE SENSOR-TRANSDUCER PROTEIN BLAR"/>
    <property type="match status" value="1"/>
</dbReference>
<evidence type="ECO:0000259" key="2">
    <source>
        <dbReference type="Pfam" id="PF05569"/>
    </source>
</evidence>
<feature type="transmembrane region" description="Helical" evidence="1">
    <location>
        <begin position="182"/>
        <end position="199"/>
    </location>
</feature>
<feature type="transmembrane region" description="Helical" evidence="1">
    <location>
        <begin position="37"/>
        <end position="59"/>
    </location>
</feature>
<evidence type="ECO:0000256" key="1">
    <source>
        <dbReference type="SAM" id="Phobius"/>
    </source>
</evidence>
<gene>
    <name evidence="3" type="ORF">OO013_10465</name>
</gene>
<keyword evidence="4" id="KW-1185">Reference proteome</keyword>
<protein>
    <recommendedName>
        <fullName evidence="2">Peptidase M56 domain-containing protein</fullName>
    </recommendedName>
</protein>
<keyword evidence="1" id="KW-1133">Transmembrane helix</keyword>
<dbReference type="RefSeq" id="WP_266056755.1">
    <property type="nucleotide sequence ID" value="NZ_JAPFQN010000005.1"/>
</dbReference>
<feature type="domain" description="Peptidase M56" evidence="2">
    <location>
        <begin position="152"/>
        <end position="258"/>
    </location>
</feature>